<gene>
    <name evidence="1" type="ORF">PSET11_01572</name>
</gene>
<dbReference type="Proteomes" id="UP000280861">
    <property type="component" value="Unassembled WGS sequence"/>
</dbReference>
<evidence type="ECO:0000313" key="2">
    <source>
        <dbReference type="Proteomes" id="UP000280861"/>
    </source>
</evidence>
<proteinExistence type="predicted"/>
<protein>
    <recommendedName>
        <fullName evidence="3">PIN domain-containing protein</fullName>
    </recommendedName>
</protein>
<name>A0A3P5XAJ7_9MICC</name>
<organism evidence="1 2">
    <name type="scientific">Arthrobacter ulcerisalmonis</name>
    <dbReference type="NCBI Taxonomy" id="2483813"/>
    <lineage>
        <taxon>Bacteria</taxon>
        <taxon>Bacillati</taxon>
        <taxon>Actinomycetota</taxon>
        <taxon>Actinomycetes</taxon>
        <taxon>Micrococcales</taxon>
        <taxon>Micrococcaceae</taxon>
        <taxon>Arthrobacter</taxon>
    </lineage>
</organism>
<sequence length="189" mass="21268">MSGRLFLPDNTVLVNFAQIGRMDLLRLVAEGRSTWCYTVSEECAKSSQVSGLEQLAEAPGIFGEPLKLETPVENSDTRVFQTRLKKAGDGPAANLGEAESLSIIMNRQLDATFITDDNGALGFAVDHGISYMTTWDLLKLFVRIKRLDRDTAWQYVLTLEGHRRRYKELWDQVSFYAWLETSGALQFAP</sequence>
<evidence type="ECO:0000313" key="1">
    <source>
        <dbReference type="EMBL" id="VDC25487.1"/>
    </source>
</evidence>
<dbReference type="RefSeq" id="WP_377973605.1">
    <property type="nucleotide sequence ID" value="NZ_JBHTHK010000001.1"/>
</dbReference>
<accession>A0A3P5XAJ7</accession>
<dbReference type="EMBL" id="UXAU01000021">
    <property type="protein sequence ID" value="VDC25487.1"/>
    <property type="molecule type" value="Genomic_DNA"/>
</dbReference>
<reference evidence="1 2" key="1">
    <citation type="submission" date="2018-11" db="EMBL/GenBank/DDBJ databases">
        <authorList>
            <person name="Criscuolo A."/>
        </authorList>
    </citation>
    <scope>NUCLEOTIDE SEQUENCE [LARGE SCALE GENOMIC DNA]</scope>
    <source>
        <strain evidence="1">AT11b</strain>
    </source>
</reference>
<keyword evidence="2" id="KW-1185">Reference proteome</keyword>
<dbReference type="AlphaFoldDB" id="A0A3P5XAJ7"/>
<evidence type="ECO:0008006" key="3">
    <source>
        <dbReference type="Google" id="ProtNLM"/>
    </source>
</evidence>